<dbReference type="Pfam" id="PF09349">
    <property type="entry name" value="OHCU_decarbox"/>
    <property type="match status" value="1"/>
</dbReference>
<feature type="domain" description="Oxo-4-hydroxy-4-carboxy-5-ureidoimidazoline decarboxylase" evidence="7">
    <location>
        <begin position="17"/>
        <end position="170"/>
    </location>
</feature>
<evidence type="ECO:0000256" key="1">
    <source>
        <dbReference type="ARBA" id="ARBA00001163"/>
    </source>
</evidence>
<dbReference type="PANTHER" id="PTHR43466">
    <property type="entry name" value="2-OXO-4-HYDROXY-4-CARBOXY-5-UREIDOIMIDAZOLINE DECARBOXYLASE-RELATED"/>
    <property type="match status" value="1"/>
</dbReference>
<dbReference type="InterPro" id="IPR018020">
    <property type="entry name" value="OHCU_decarboxylase"/>
</dbReference>
<dbReference type="Gene3D" id="1.10.3330.10">
    <property type="entry name" value="Oxo-4-hydroxy-4-carboxy-5-ureidoimidazoline decarboxylase"/>
    <property type="match status" value="1"/>
</dbReference>
<dbReference type="NCBIfam" id="TIGR03164">
    <property type="entry name" value="UHCUDC"/>
    <property type="match status" value="1"/>
</dbReference>
<evidence type="ECO:0000313" key="8">
    <source>
        <dbReference type="EMBL" id="MDO6671580.1"/>
    </source>
</evidence>
<keyword evidence="6 8" id="KW-0456">Lyase</keyword>
<dbReference type="SUPFAM" id="SSF158694">
    <property type="entry name" value="UraD-Like"/>
    <property type="match status" value="1"/>
</dbReference>
<dbReference type="PANTHER" id="PTHR43466:SF1">
    <property type="entry name" value="2-OXO-4-HYDROXY-4-CARBOXY-5-UREIDOIMIDAZOLINE DECARBOXYLASE-RELATED"/>
    <property type="match status" value="1"/>
</dbReference>
<dbReference type="InterPro" id="IPR017580">
    <property type="entry name" value="OHCU_decarboxylase-1"/>
</dbReference>
<keyword evidence="5" id="KW-0210">Decarboxylase</keyword>
<dbReference type="GO" id="GO:0006144">
    <property type="term" value="P:purine nucleobase metabolic process"/>
    <property type="evidence" value="ECO:0007669"/>
    <property type="project" value="UniProtKB-KW"/>
</dbReference>
<name>A0AAP4TWD1_9GAMM</name>
<sequence length="177" mass="19361">MPIETPMHYLVMLDTLNALPPEALARRLSGLYEHSDWVVERAAAERPFASMEVLLTACANAVRQASDAERHQLILAHPELAAGKLETLTPASQGEQRGAGLDQLDDATRERFLTANANYQARHGIPFIICVKGHSASSILEELERRLPQSTEAEYQEALAQINAIAAVRLPGLLEAS</sequence>
<evidence type="ECO:0000259" key="7">
    <source>
        <dbReference type="Pfam" id="PF09349"/>
    </source>
</evidence>
<accession>A0AAP4TWD1</accession>
<evidence type="ECO:0000256" key="4">
    <source>
        <dbReference type="ARBA" id="ARBA00022631"/>
    </source>
</evidence>
<evidence type="ECO:0000313" key="9">
    <source>
        <dbReference type="Proteomes" id="UP001170481"/>
    </source>
</evidence>
<dbReference type="AlphaFoldDB" id="A0AAP4TWD1"/>
<comment type="caution">
    <text evidence="8">The sequence shown here is derived from an EMBL/GenBank/DDBJ whole genome shotgun (WGS) entry which is preliminary data.</text>
</comment>
<protein>
    <recommendedName>
        <fullName evidence="3">2-oxo-4-hydroxy-4-carboxy-5-ureidoimidazoline decarboxylase</fullName>
        <ecNumber evidence="3">4.1.1.97</ecNumber>
    </recommendedName>
</protein>
<evidence type="ECO:0000256" key="6">
    <source>
        <dbReference type="ARBA" id="ARBA00023239"/>
    </source>
</evidence>
<organism evidence="8 9">
    <name type="scientific">Cobetia amphilecti</name>
    <dbReference type="NCBI Taxonomy" id="1055104"/>
    <lineage>
        <taxon>Bacteria</taxon>
        <taxon>Pseudomonadati</taxon>
        <taxon>Pseudomonadota</taxon>
        <taxon>Gammaproteobacteria</taxon>
        <taxon>Oceanospirillales</taxon>
        <taxon>Halomonadaceae</taxon>
        <taxon>Cobetia</taxon>
    </lineage>
</organism>
<comment type="catalytic activity">
    <reaction evidence="1">
        <text>5-hydroxy-2-oxo-4-ureido-2,5-dihydro-1H-imidazole-5-carboxylate + H(+) = (S)-allantoin + CO2</text>
        <dbReference type="Rhea" id="RHEA:26301"/>
        <dbReference type="ChEBI" id="CHEBI:15378"/>
        <dbReference type="ChEBI" id="CHEBI:15678"/>
        <dbReference type="ChEBI" id="CHEBI:16526"/>
        <dbReference type="ChEBI" id="CHEBI:58639"/>
        <dbReference type="EC" id="4.1.1.97"/>
    </reaction>
</comment>
<dbReference type="EC" id="4.1.1.97" evidence="3"/>
<evidence type="ECO:0000256" key="2">
    <source>
        <dbReference type="ARBA" id="ARBA00004754"/>
    </source>
</evidence>
<keyword evidence="4" id="KW-0659">Purine metabolism</keyword>
<comment type="pathway">
    <text evidence="2">Purine metabolism; urate degradation; (S)-allantoin from urate: step 3/3.</text>
</comment>
<dbReference type="GO" id="GO:0000255">
    <property type="term" value="P:allantoin metabolic process"/>
    <property type="evidence" value="ECO:0007669"/>
    <property type="project" value="InterPro"/>
</dbReference>
<dbReference type="RefSeq" id="WP_303593218.1">
    <property type="nucleotide sequence ID" value="NZ_JAUORK010000005.1"/>
</dbReference>
<dbReference type="GO" id="GO:0051997">
    <property type="term" value="F:2-oxo-4-hydroxy-4-carboxy-5-ureidoimidazoline decarboxylase activity"/>
    <property type="evidence" value="ECO:0007669"/>
    <property type="project" value="UniProtKB-EC"/>
</dbReference>
<dbReference type="Proteomes" id="UP001170481">
    <property type="component" value="Unassembled WGS sequence"/>
</dbReference>
<proteinExistence type="predicted"/>
<dbReference type="InterPro" id="IPR036778">
    <property type="entry name" value="OHCU_decarboxylase_sf"/>
</dbReference>
<gene>
    <name evidence="8" type="primary">uraD</name>
    <name evidence="8" type="ORF">Q4535_05550</name>
</gene>
<evidence type="ECO:0000256" key="3">
    <source>
        <dbReference type="ARBA" id="ARBA00012257"/>
    </source>
</evidence>
<dbReference type="GO" id="GO:0019628">
    <property type="term" value="P:urate catabolic process"/>
    <property type="evidence" value="ECO:0007669"/>
    <property type="project" value="TreeGrafter"/>
</dbReference>
<reference evidence="8" key="1">
    <citation type="submission" date="2023-07" db="EMBL/GenBank/DDBJ databases">
        <title>Genome content predicts the carbon catabolic preferences of heterotrophic bacteria.</title>
        <authorList>
            <person name="Gralka M."/>
        </authorList>
    </citation>
    <scope>NUCLEOTIDE SEQUENCE</scope>
    <source>
        <strain evidence="8">C2R13</strain>
    </source>
</reference>
<evidence type="ECO:0000256" key="5">
    <source>
        <dbReference type="ARBA" id="ARBA00022793"/>
    </source>
</evidence>
<dbReference type="EMBL" id="JAUORK010000005">
    <property type="protein sequence ID" value="MDO6671580.1"/>
    <property type="molecule type" value="Genomic_DNA"/>
</dbReference>